<proteinExistence type="predicted"/>
<sequence length="83" mass="9097">MKRFDLWVEGYAATGQSGGAQSLGMWEGATFADAVLAWDRAENATGNWGQLVLPAGKKGESGDWRLWGCRVFDNREDAQRAFG</sequence>
<organism evidence="1 2">
    <name type="scientific">Gordonia phage Sixama</name>
    <dbReference type="NCBI Taxonomy" id="2653271"/>
    <lineage>
        <taxon>Viruses</taxon>
        <taxon>Duplodnaviria</taxon>
        <taxon>Heunggongvirae</taxon>
        <taxon>Uroviricota</taxon>
        <taxon>Caudoviricetes</taxon>
        <taxon>Sixamavirus</taxon>
        <taxon>Sixamavirus sixama</taxon>
    </lineage>
</organism>
<evidence type="ECO:0000313" key="2">
    <source>
        <dbReference type="Proteomes" id="UP000400849"/>
    </source>
</evidence>
<dbReference type="GeneID" id="77924173"/>
<dbReference type="Proteomes" id="UP000400849">
    <property type="component" value="Segment"/>
</dbReference>
<protein>
    <submittedName>
        <fullName evidence="1">Uncharacterized protein</fullName>
    </submittedName>
</protein>
<evidence type="ECO:0000313" key="1">
    <source>
        <dbReference type="EMBL" id="QGF20184.1"/>
    </source>
</evidence>
<dbReference type="EMBL" id="MN484601">
    <property type="protein sequence ID" value="QGF20184.1"/>
    <property type="molecule type" value="Genomic_DNA"/>
</dbReference>
<dbReference type="KEGG" id="vg:77924173"/>
<reference evidence="1 2" key="1">
    <citation type="submission" date="2019-09" db="EMBL/GenBank/DDBJ databases">
        <authorList>
            <person name="Christie C.A."/>
            <person name="Diallo A.S."/>
            <person name="Dixon Z."/>
            <person name="McIntosh P.M."/>
            <person name="Murthy K.H."/>
            <person name="Rosen M.G."/>
            <person name="Simpson L.M."/>
            <person name="Koustas K."/>
            <person name="Fogarty M.P."/>
            <person name="Molloy S.D."/>
            <person name="Garlena R.A."/>
            <person name="Russell D.A."/>
            <person name="Pope W.H."/>
            <person name="Jacobs-Sera D."/>
            <person name="Hatfull G.F."/>
        </authorList>
    </citation>
    <scope>NUCLEOTIDE SEQUENCE [LARGE SCALE GENOMIC DNA]</scope>
</reference>
<keyword evidence="2" id="KW-1185">Reference proteome</keyword>
<accession>A0A5Q2F526</accession>
<name>A0A5Q2F526_9CAUD</name>
<gene>
    <name evidence="1" type="primary">5</name>
    <name evidence="1" type="ORF">SEA_SIXAMA_5</name>
</gene>
<dbReference type="RefSeq" id="YP_010648714.1">
    <property type="nucleotide sequence ID" value="NC_070762.1"/>
</dbReference>